<organism evidence="1 2">
    <name type="scientific">Panagrolaimus davidi</name>
    <dbReference type="NCBI Taxonomy" id="227884"/>
    <lineage>
        <taxon>Eukaryota</taxon>
        <taxon>Metazoa</taxon>
        <taxon>Ecdysozoa</taxon>
        <taxon>Nematoda</taxon>
        <taxon>Chromadorea</taxon>
        <taxon>Rhabditida</taxon>
        <taxon>Tylenchina</taxon>
        <taxon>Panagrolaimomorpha</taxon>
        <taxon>Panagrolaimoidea</taxon>
        <taxon>Panagrolaimidae</taxon>
        <taxon>Panagrolaimus</taxon>
    </lineage>
</organism>
<protein>
    <submittedName>
        <fullName evidence="2">Uncharacterized protein</fullName>
    </submittedName>
</protein>
<keyword evidence="1" id="KW-1185">Reference proteome</keyword>
<name>A0A914PR24_9BILA</name>
<dbReference type="Proteomes" id="UP000887578">
    <property type="component" value="Unplaced"/>
</dbReference>
<accession>A0A914PR24</accession>
<sequence length="87" mass="9723">MFEYLKTIFKTTGRASTKAVPKTTATLIRAASGVTNFDVAVTILGIAISVHQKLEIHELKHEIDNLKLQMKYGQNATSQLILNMRHL</sequence>
<dbReference type="AlphaFoldDB" id="A0A914PR24"/>
<proteinExistence type="predicted"/>
<evidence type="ECO:0000313" key="1">
    <source>
        <dbReference type="Proteomes" id="UP000887578"/>
    </source>
</evidence>
<reference evidence="2" key="1">
    <citation type="submission" date="2022-11" db="UniProtKB">
        <authorList>
            <consortium name="WormBaseParasite"/>
        </authorList>
    </citation>
    <scope>IDENTIFICATION</scope>
</reference>
<evidence type="ECO:0000313" key="2">
    <source>
        <dbReference type="WBParaSite" id="PDA_v2.g21048.t1"/>
    </source>
</evidence>
<dbReference type="WBParaSite" id="PDA_v2.g21048.t1">
    <property type="protein sequence ID" value="PDA_v2.g21048.t1"/>
    <property type="gene ID" value="PDA_v2.g21048"/>
</dbReference>